<evidence type="ECO:0000256" key="2">
    <source>
        <dbReference type="ARBA" id="ARBA00010139"/>
    </source>
</evidence>
<sequence>MPQRETDDIGSSEWVSSPLDMKADVIIVGAGFSGCYALHRMRQLGLEAKIIEAGSDFGGVWHFNRYPGARVDSETPTYQFSLREVWAGFNFRERFPGQDELREYFSHVDKTWNLRKDATFNTRVEEARYDNEHRIWRMKTDSGLTTESRFVIFATGTTNKSYTPEISGLERFKGKVIHPCAWPEGLDVKGKKVGIIGQGASGLQIFQQLAKEDCALTVFVRTPCTAIPMKQRELSFEESETLKNFYDGLFEKAKFESTAAYPYNKNPKSFFDATEEERHQLFEQLWTRGGFGFLVSNYHDVMLDPKANAIMYDFWVSKVRSRMTDTVKKDIVAPLKQYQWIGTKRPNLETDYYEMLDRPNVKLVDLKATPIKELTPSGITTFGESDELHDLDVIIFATGYDSVTGSLHDMNIHDRKGIKLQDKWKDGIRTYLGMMIEDMPNAFLLYGPQAPTSVANGPPFIEMEVDWIAQLVQKARRDGVSSIEPTEEAVSNWRQSVMAAFEPTLYRYSTGWWTGMNIPGKNREPLIFFGGLEAWWERCNEALTDWSHFEVFIA</sequence>
<evidence type="ECO:0000313" key="8">
    <source>
        <dbReference type="EMBL" id="KAF9876580.1"/>
    </source>
</evidence>
<evidence type="ECO:0000256" key="6">
    <source>
        <dbReference type="ARBA" id="ARBA00023002"/>
    </source>
</evidence>
<dbReference type="PANTHER" id="PTHR43098">
    <property type="entry name" value="L-ORNITHINE N(5)-MONOOXYGENASE-RELATED"/>
    <property type="match status" value="1"/>
</dbReference>
<name>A0A9P6IDB5_9PEZI</name>
<reference evidence="8" key="1">
    <citation type="submission" date="2020-03" db="EMBL/GenBank/DDBJ databases">
        <authorList>
            <person name="He L."/>
        </authorList>
    </citation>
    <scope>NUCLEOTIDE SEQUENCE</scope>
    <source>
        <strain evidence="8">CkLH20</strain>
    </source>
</reference>
<dbReference type="PANTHER" id="PTHR43098:SF3">
    <property type="entry name" value="L-ORNITHINE N(5)-MONOOXYGENASE-RELATED"/>
    <property type="match status" value="1"/>
</dbReference>
<evidence type="ECO:0000256" key="1">
    <source>
        <dbReference type="ARBA" id="ARBA00001974"/>
    </source>
</evidence>
<proteinExistence type="inferred from homology"/>
<evidence type="ECO:0008006" key="10">
    <source>
        <dbReference type="Google" id="ProtNLM"/>
    </source>
</evidence>
<keyword evidence="5" id="KW-0521">NADP</keyword>
<dbReference type="PROSITE" id="PS51257">
    <property type="entry name" value="PROKAR_LIPOPROTEIN"/>
    <property type="match status" value="1"/>
</dbReference>
<dbReference type="AlphaFoldDB" id="A0A9P6IDB5"/>
<gene>
    <name evidence="8" type="ORF">CkaCkLH20_05988</name>
</gene>
<keyword evidence="7" id="KW-0503">Monooxygenase</keyword>
<dbReference type="RefSeq" id="XP_038746041.1">
    <property type="nucleotide sequence ID" value="XM_038888705.1"/>
</dbReference>
<dbReference type="Gene3D" id="3.50.50.60">
    <property type="entry name" value="FAD/NAD(P)-binding domain"/>
    <property type="match status" value="3"/>
</dbReference>
<dbReference type="PRINTS" id="PR00411">
    <property type="entry name" value="PNDRDTASEI"/>
</dbReference>
<evidence type="ECO:0000256" key="4">
    <source>
        <dbReference type="ARBA" id="ARBA00022827"/>
    </source>
</evidence>
<protein>
    <recommendedName>
        <fullName evidence="10">Baeyer-Villiger monooxygenase</fullName>
    </recommendedName>
</protein>
<dbReference type="Pfam" id="PF13738">
    <property type="entry name" value="Pyr_redox_3"/>
    <property type="match status" value="1"/>
</dbReference>
<dbReference type="Proteomes" id="UP000781932">
    <property type="component" value="Unassembled WGS sequence"/>
</dbReference>
<evidence type="ECO:0000256" key="7">
    <source>
        <dbReference type="ARBA" id="ARBA00023033"/>
    </source>
</evidence>
<organism evidence="8 9">
    <name type="scientific">Colletotrichum karsti</name>
    <dbReference type="NCBI Taxonomy" id="1095194"/>
    <lineage>
        <taxon>Eukaryota</taxon>
        <taxon>Fungi</taxon>
        <taxon>Dikarya</taxon>
        <taxon>Ascomycota</taxon>
        <taxon>Pezizomycotina</taxon>
        <taxon>Sordariomycetes</taxon>
        <taxon>Hypocreomycetidae</taxon>
        <taxon>Glomerellales</taxon>
        <taxon>Glomerellaceae</taxon>
        <taxon>Colletotrichum</taxon>
        <taxon>Colletotrichum boninense species complex</taxon>
    </lineage>
</organism>
<evidence type="ECO:0000313" key="9">
    <source>
        <dbReference type="Proteomes" id="UP000781932"/>
    </source>
</evidence>
<dbReference type="InterPro" id="IPR036188">
    <property type="entry name" value="FAD/NAD-bd_sf"/>
</dbReference>
<comment type="cofactor">
    <cofactor evidence="1">
        <name>FAD</name>
        <dbReference type="ChEBI" id="CHEBI:57692"/>
    </cofactor>
</comment>
<dbReference type="GO" id="GO:0004497">
    <property type="term" value="F:monooxygenase activity"/>
    <property type="evidence" value="ECO:0007669"/>
    <property type="project" value="UniProtKB-KW"/>
</dbReference>
<comment type="caution">
    <text evidence="8">The sequence shown here is derived from an EMBL/GenBank/DDBJ whole genome shotgun (WGS) entry which is preliminary data.</text>
</comment>
<evidence type="ECO:0000256" key="3">
    <source>
        <dbReference type="ARBA" id="ARBA00022630"/>
    </source>
</evidence>
<dbReference type="SUPFAM" id="SSF51905">
    <property type="entry name" value="FAD/NAD(P)-binding domain"/>
    <property type="match status" value="2"/>
</dbReference>
<keyword evidence="4" id="KW-0274">FAD</keyword>
<dbReference type="EMBL" id="JAATWM020000017">
    <property type="protein sequence ID" value="KAF9876580.1"/>
    <property type="molecule type" value="Genomic_DNA"/>
</dbReference>
<reference evidence="8" key="2">
    <citation type="submission" date="2020-11" db="EMBL/GenBank/DDBJ databases">
        <title>Whole genome sequencing of Colletotrichum sp.</title>
        <authorList>
            <person name="Li H."/>
        </authorList>
    </citation>
    <scope>NUCLEOTIDE SEQUENCE</scope>
    <source>
        <strain evidence="8">CkLH20</strain>
    </source>
</reference>
<keyword evidence="3" id="KW-0285">Flavoprotein</keyword>
<dbReference type="OrthoDB" id="66881at2759"/>
<keyword evidence="9" id="KW-1185">Reference proteome</keyword>
<dbReference type="InterPro" id="IPR050775">
    <property type="entry name" value="FAD-binding_Monooxygenases"/>
</dbReference>
<dbReference type="GeneID" id="62161779"/>
<comment type="similarity">
    <text evidence="2">Belongs to the FAD-binding monooxygenase family.</text>
</comment>
<evidence type="ECO:0000256" key="5">
    <source>
        <dbReference type="ARBA" id="ARBA00022857"/>
    </source>
</evidence>
<keyword evidence="6" id="KW-0560">Oxidoreductase</keyword>
<accession>A0A9P6IDB5</accession>